<dbReference type="EMBL" id="CM041542">
    <property type="protein sequence ID" value="KAI3365245.1"/>
    <property type="molecule type" value="Genomic_DNA"/>
</dbReference>
<reference evidence="1" key="1">
    <citation type="submission" date="2022-04" db="EMBL/GenBank/DDBJ databases">
        <title>Jade perch genome.</title>
        <authorList>
            <person name="Chao B."/>
        </authorList>
    </citation>
    <scope>NUCLEOTIDE SEQUENCE</scope>
    <source>
        <strain evidence="1">CB-2022</strain>
    </source>
</reference>
<evidence type="ECO:0000313" key="2">
    <source>
        <dbReference type="Proteomes" id="UP000831701"/>
    </source>
</evidence>
<comment type="caution">
    <text evidence="1">The sequence shown here is derived from an EMBL/GenBank/DDBJ whole genome shotgun (WGS) entry which is preliminary data.</text>
</comment>
<proteinExistence type="predicted"/>
<evidence type="ECO:0000313" key="1">
    <source>
        <dbReference type="EMBL" id="KAI3365245.1"/>
    </source>
</evidence>
<organism evidence="1 2">
    <name type="scientific">Scortum barcoo</name>
    <name type="common">barcoo grunter</name>
    <dbReference type="NCBI Taxonomy" id="214431"/>
    <lineage>
        <taxon>Eukaryota</taxon>
        <taxon>Metazoa</taxon>
        <taxon>Chordata</taxon>
        <taxon>Craniata</taxon>
        <taxon>Vertebrata</taxon>
        <taxon>Euteleostomi</taxon>
        <taxon>Actinopterygii</taxon>
        <taxon>Neopterygii</taxon>
        <taxon>Teleostei</taxon>
        <taxon>Neoteleostei</taxon>
        <taxon>Acanthomorphata</taxon>
        <taxon>Eupercaria</taxon>
        <taxon>Centrarchiformes</taxon>
        <taxon>Terapontoidei</taxon>
        <taxon>Terapontidae</taxon>
        <taxon>Scortum</taxon>
    </lineage>
</organism>
<keyword evidence="2" id="KW-1185">Reference proteome</keyword>
<sequence>AAMYRSCPPNLVRPNQPLRKPSSSPAALCASPAQRQLTPPEATPERPAAGPIGDGLLNVPASRDTSSVCDSLPAVLHHWVKSVWPFYPLRFFFLSSQVLGSVPPALTVYFCNFCGQQGRNFRCKRCKKTPYCSVACQTKDWLAHRHMCKSVDPEPAKEKPKETSALPVMGDRAGLFEYKHGDAPGPQRVYLKDLHVTKIIKGTEIQASVVEFYNPSRFFLIAQSPELLEALQSISTELQKTYSCLSAVTYTPCVGEVCAVQFSCDLNWYRGLVQTLITDQKMANILYIDFGNEETVPVDRIKPLAANIQPFCPCALECRVAGVVPVTGSWSGECCITVKQMLAGKTVTVRLVETVDHGRVHAVDILLSMGKQLSAFLVENGYAAEETTNVTPTKQEINAMVTASLENFRRLSSGKDDNTWALPPEPLTQAVGDSFSVVVTHFQSPNEIIVQKVENAGVIQELQVKLREHCCQVPAPENFRPAPGTVCCSQFSEDKQWYRAKVLAYSSEDRVCVGYLDFGNSEEVDLRHLRPISASLLALPMQAVPCGLAGVQPVGESWSQDCLLALQRRVSNRILRIEIIGAHEGKALVAMIDEASDPQANVAELLTSAGFAAPAPVTTSGDQQADQTAATTAAEPQVPPPDCGPLVWSCAELPRDGQTVALLASVVENPQEFHCRINNPTDHQRLIELGAELKQHCETKTSPFVPKVGEPCCALFPGDGTWYRAMVNGMSDDKVSVNFVDYGYSMTVEKRHIRSITPRLLTLPFQAIRCWLTGVEPLGSEWSSEALLWFQTLVDGEQLTARVLTVTEQGYGVELESRGKNVAAALISEQLAKAPGSIAKETQGSAGSRTKYQENIKENQCTQIQAQAFDQTGATSPEIQTEGTSMLSEVQLDSPSFPVDWKTVELPLNETFEPYIRAIISPSLFYLLCPSQVDQQKLQGVMMELAAYCSNSQASLSSTVPSRLAPGAACCARFPVDNNWYRAVVLQVGENEVHVIYADYGNTAKVPLSHILPIPMHLLQLPFQITRCTLTGKEHFPAEWPEGVQQMFRDQLLTGILATVQSFDGSTNVLSLTLPTKRGGGHLTTMILDALQNHNKSNQSPTTTQKVDQTDSSTSNNTAAVPDCPQPKSTPETQKGLEDTAATAGLNTTTDPTALAPHEKKNLSVNGWSKNPIRRIIEQMEPVCEINTQTNVQRGTSVQEIQTSHDNILKINSAGETAMDILFLMDGSYSVGKGSFERSKHYAVKVCEALDIAPDKVRVGLIQFGSTPRLEFALDSYTNKQELKKHMKKVSYRGGSTQTGLALKYVLRKGFPRRPQLFHRGPDRHPLIRWEVTGQRGAGGCAAQRDGCGPVCRGPALPQSLKNDFFLFSRWEELHSLATEPMESHVFFVEHFDDAVNGLYTTLTAFSVCNATPAGCQVELFPCERRTLETVKELQGNFMCWKGAREYSPYTSLCPYYRYNKVYIRHQTVCHRTICPDPCDSQPCLNGGTCVSEGPEGYRCVCPPGYGGDPHCAPALSLDCSVDLLFLVEGSATLTLEGFLRLKAFLKRFLQMVIGSDSPSKVGLAVFGGEARVEAQVGKFKGDLRGLLKAVEALQPIGGETLTGQALRYVTRHGFLSAPVFADVTDDLPRVVVLLTATPAADEVVEPSKYARDREIFLIGVGPDYLKDQLNSITGNPQRTITYTSPEISAKIPELKAKICSVDTQGCLGQAIDLVFALDASGGVGRENFATLRNFVRGLTVQFDINRDVAQVALVAYGRRAGTIFNLDTHDTGSAILKAIGEASYVGGVASTGAALLHIHSDVLTVAKGARPGVNKAVVVVTDGSGGDDAAVPAQKIRDNGVSLFVIGIGDVQRQRLLQIAGSEEHMISVQSYEDLKYFEDVLVQMLCSEAKMPVNLCKPNPCMNDGVCILSGGSFRCQCQGYEGPHCETSQKPQAFIQRRPPEACRSQEEQGEEEPPGAPASLQTAPQETHRLILTHRNKPLTDTQEPRMFAGWLGAPLEIRVRSSVTREELGVEPLLLHIERSQLRWLGHLFRMPPGRLPREVFQACPTGRRPGEDPGHAGETMSLGWPGNASRVPPEELEEVSRGEGVGSLGISAQTAASMRPGPGSSG</sequence>
<protein>
    <submittedName>
        <fullName evidence="1">Uncharacterized protein</fullName>
    </submittedName>
</protein>
<dbReference type="Proteomes" id="UP000831701">
    <property type="component" value="Chromosome 12"/>
</dbReference>
<feature type="non-terminal residue" evidence="1">
    <location>
        <position position="1"/>
    </location>
</feature>
<gene>
    <name evidence="1" type="ORF">L3Q82_010339</name>
</gene>
<accession>A0ACB8WC39</accession>
<name>A0ACB8WC39_9TELE</name>